<dbReference type="HAMAP" id="MF_01084">
    <property type="entry name" value="Diphthine_synth"/>
    <property type="match status" value="1"/>
</dbReference>
<keyword evidence="6" id="KW-0808">Transferase</keyword>
<keyword evidence="5" id="KW-0489">Methyltransferase</keyword>
<dbReference type="AlphaFoldDB" id="A0A7J6LGS0"/>
<dbReference type="EMBL" id="JABAHT010000314">
    <property type="protein sequence ID" value="KAF4658316.1"/>
    <property type="molecule type" value="Genomic_DNA"/>
</dbReference>
<protein>
    <recommendedName>
        <fullName evidence="4">diphthine methyl ester synthase</fullName>
        <ecNumber evidence="4">2.1.1.314</ecNumber>
    </recommendedName>
</protein>
<feature type="region of interest" description="Disordered" evidence="9">
    <location>
        <begin position="650"/>
        <end position="680"/>
    </location>
</feature>
<dbReference type="EC" id="2.1.1.314" evidence="4"/>
<dbReference type="CDD" id="cd11647">
    <property type="entry name" value="DHP5_DphB"/>
    <property type="match status" value="1"/>
</dbReference>
<dbReference type="PANTHER" id="PTHR21575">
    <property type="entry name" value="PROTEIN HID1"/>
    <property type="match status" value="1"/>
</dbReference>
<evidence type="ECO:0000313" key="11">
    <source>
        <dbReference type="EMBL" id="KAF4658316.1"/>
    </source>
</evidence>
<evidence type="ECO:0000256" key="1">
    <source>
        <dbReference type="ARBA" id="ARBA00004006"/>
    </source>
</evidence>
<dbReference type="InterPro" id="IPR004551">
    <property type="entry name" value="Dphthn_synthase"/>
</dbReference>
<dbReference type="InterPro" id="IPR014776">
    <property type="entry name" value="4pyrrole_Mease_sub2"/>
</dbReference>
<dbReference type="GO" id="GO:0005797">
    <property type="term" value="C:Golgi medial cisterna"/>
    <property type="evidence" value="ECO:0007669"/>
    <property type="project" value="TreeGrafter"/>
</dbReference>
<dbReference type="GO" id="GO:0032259">
    <property type="term" value="P:methylation"/>
    <property type="evidence" value="ECO:0007669"/>
    <property type="project" value="UniProtKB-KW"/>
</dbReference>
<feature type="compositionally biased region" description="Basic and acidic residues" evidence="9">
    <location>
        <begin position="1002"/>
        <end position="1021"/>
    </location>
</feature>
<comment type="pathway">
    <text evidence="2">Protein modification; peptidyl-diphthamide biosynthesis.</text>
</comment>
<gene>
    <name evidence="11" type="primary">HID1</name>
    <name evidence="11" type="ORF">FOZ61_005713</name>
</gene>
<evidence type="ECO:0000256" key="5">
    <source>
        <dbReference type="ARBA" id="ARBA00022603"/>
    </source>
</evidence>
<dbReference type="InterPro" id="IPR035996">
    <property type="entry name" value="4pyrrol_Methylase_sf"/>
</dbReference>
<feature type="domain" description="Tetrapyrrole methylase" evidence="10">
    <location>
        <begin position="3"/>
        <end position="242"/>
    </location>
</feature>
<dbReference type="Gene3D" id="3.40.1010.10">
    <property type="entry name" value="Cobalt-precorrin-4 Transmethylase, Domain 1"/>
    <property type="match status" value="1"/>
</dbReference>
<dbReference type="GO" id="GO:0016020">
    <property type="term" value="C:membrane"/>
    <property type="evidence" value="ECO:0007669"/>
    <property type="project" value="TreeGrafter"/>
</dbReference>
<dbReference type="FunFam" id="3.30.950.10:FF:000004">
    <property type="entry name" value="Diphthine synthase putative"/>
    <property type="match status" value="1"/>
</dbReference>
<sequence length="1155" mass="127367">MGKLTFIGLGLGDPKDITLKGLDALREADYVYLESYTSVLVGQKPDDLRKAYGIEVPFIEADRHLVEGGCEEMLERATEKNVCFCVVGDALCATTHTDLFLRAKAKNIEVSVVHNASIMNAIACCGLHLYRFGETVSICFWDDSWKPDSYFDKIADNAKRGLHTSCLLDIKVKEQSIVNLMKGNDIYEPPRFMSVQTALQQLMEIDENRGNPGIVGKDSLVVGVARVGCKDQSIVFGRAEDVASDEAANRLGGPLHSLVICAQGTEGLQEMEEEDVPSGFLCDDKIFGSMDFILSMGNSESRAVLSDYLDEFGQCDLAVDTEAAPLKEEFWNTIFDTPLSIEEVFEIITPEWVRNLRDEKPYNMQFLLRKIVGKIEEVCSTGLTDHQQDEGGGSRELTLGQRTEALQCVRLLTRIAPFLLEDVDAEGTLTLLWHAGGLVVRDCGDSVVVVEAARPPTERSTNGKDEEEVKDDGASEGTSVEDEADLASAPLMYRILRALQWLLFLKDFTVLAPQGASLPLPTHRVESGSVWKGGVGTAEKLPVAQNNEILSARCEVLKCLLTLLSEPLFQAISSYSSDPSRVLLTFCSGDLPYSANLFCSLMSTVVAYDPKGYGLPYGSAFSSGSQEALVDLSSQVLCAVLDFNPSAGNAGSEMVKSHRTGTGPEEASNNSEKEDSNTEEAVARRRFSSCAFPPTGSDGDASRPRNVYRIMAKGVDKPTEHDFIADGLVRIVATVDDAKQTYLPSSRKPVPFFQESLILLWHLITINPAFRKRLCSRHTEDILHPLLDLLVSSRNSQAKIGLLHMCSFILLVLSSDRDFAVALNAPFKGRRLQDVPVFAGTLADLMTLSIYRVVSDALFVAATAKSPTTGAESLIDMMLTSLCNISAYVRSFCLESCIKILDLLKRFSRPHWLFKGPLNHNAVFFIIESLNNVIQYQYEGNHQLVYSILRHKEVFDSLKQLKLPKPSPSVSTVPSTAAESSVDGDHGASGQEQASQGSGEHPVNEFDEFGRAVGSPEERVKKQTALMHQAAGASGDPSAAEQKWAPTEAWLEEWKNKLMQKMETIDRLFNALYPKIVSECESEGVTDQNGVLELLKDTTMVGILPVPHPIVIRTYQQNAYTQLWFTSYLWGVIFTRSQALPLYDWKKIQLILINQ</sequence>
<feature type="region of interest" description="Disordered" evidence="9">
    <location>
        <begin position="452"/>
        <end position="482"/>
    </location>
</feature>
<evidence type="ECO:0000256" key="8">
    <source>
        <dbReference type="ARBA" id="ARBA00048752"/>
    </source>
</evidence>
<proteinExistence type="inferred from homology"/>
<evidence type="ECO:0000256" key="2">
    <source>
        <dbReference type="ARBA" id="ARBA00005156"/>
    </source>
</evidence>
<comment type="catalytic activity">
    <reaction evidence="8">
        <text>2-[(3S)-amino-3-carboxypropyl]-L-histidyl-[translation elongation factor 2] + 4 S-adenosyl-L-methionine = diphthine methyl ester-[translation elongation factor 2] + 4 S-adenosyl-L-homocysteine + 3 H(+)</text>
        <dbReference type="Rhea" id="RHEA:42652"/>
        <dbReference type="Rhea" id="RHEA-COMP:9749"/>
        <dbReference type="Rhea" id="RHEA-COMP:10173"/>
        <dbReference type="ChEBI" id="CHEBI:15378"/>
        <dbReference type="ChEBI" id="CHEBI:57856"/>
        <dbReference type="ChEBI" id="CHEBI:59789"/>
        <dbReference type="ChEBI" id="CHEBI:73995"/>
        <dbReference type="ChEBI" id="CHEBI:79005"/>
        <dbReference type="EC" id="2.1.1.314"/>
    </reaction>
</comment>
<dbReference type="GO" id="GO:0141133">
    <property type="term" value="F:diphthine methyl ester synthase activity"/>
    <property type="evidence" value="ECO:0007669"/>
    <property type="project" value="UniProtKB-EC"/>
</dbReference>
<dbReference type="Proteomes" id="UP000570595">
    <property type="component" value="Unassembled WGS sequence"/>
</dbReference>
<comment type="function">
    <text evidence="1">S-adenosyl-L-methionine-dependent methyltransferase that catalyzes four methylations of the modified target histidine residue in translation elongation factor 2 (EF-2), to form an intermediate called diphthine methyl ester. The four successive methylation reactions represent the second step of diphthamide biosynthesis.</text>
</comment>
<keyword evidence="7" id="KW-0949">S-adenosyl-L-methionine</keyword>
<dbReference type="InterPro" id="IPR026705">
    <property type="entry name" value="Hid-1/Ecm30"/>
</dbReference>
<accession>A0A7J6LGS0</accession>
<dbReference type="GO" id="GO:0017183">
    <property type="term" value="P:protein histidyl modification to diphthamide"/>
    <property type="evidence" value="ECO:0007669"/>
    <property type="project" value="UniProtKB-UniPathway"/>
</dbReference>
<feature type="compositionally biased region" description="Low complexity" evidence="9">
    <location>
        <begin position="964"/>
        <end position="976"/>
    </location>
</feature>
<dbReference type="Gene3D" id="3.30.950.10">
    <property type="entry name" value="Methyltransferase, Cobalt-precorrin-4 Transmethylase, Domain 2"/>
    <property type="match status" value="1"/>
</dbReference>
<dbReference type="Pfam" id="PF09742">
    <property type="entry name" value="Dymeclin"/>
    <property type="match status" value="1"/>
</dbReference>
<dbReference type="SUPFAM" id="SSF53790">
    <property type="entry name" value="Tetrapyrrole methylase"/>
    <property type="match status" value="1"/>
</dbReference>
<dbReference type="PANTHER" id="PTHR21575:SF12">
    <property type="entry name" value="PROTEIN HID1"/>
    <property type="match status" value="1"/>
</dbReference>
<evidence type="ECO:0000259" key="10">
    <source>
        <dbReference type="Pfam" id="PF00590"/>
    </source>
</evidence>
<dbReference type="Pfam" id="PF00590">
    <property type="entry name" value="TP_methylase"/>
    <property type="match status" value="1"/>
</dbReference>
<evidence type="ECO:0000256" key="7">
    <source>
        <dbReference type="ARBA" id="ARBA00022691"/>
    </source>
</evidence>
<evidence type="ECO:0000256" key="9">
    <source>
        <dbReference type="SAM" id="MobiDB-lite"/>
    </source>
</evidence>
<feature type="region of interest" description="Disordered" evidence="9">
    <location>
        <begin position="964"/>
        <end position="1044"/>
    </location>
</feature>
<evidence type="ECO:0000256" key="3">
    <source>
        <dbReference type="ARBA" id="ARBA00006729"/>
    </source>
</evidence>
<reference evidence="11 12" key="1">
    <citation type="submission" date="2020-04" db="EMBL/GenBank/DDBJ databases">
        <title>Perkinsus olseni comparative genomics.</title>
        <authorList>
            <person name="Bogema D.R."/>
        </authorList>
    </citation>
    <scope>NUCLEOTIDE SEQUENCE [LARGE SCALE GENOMIC DNA]</scope>
    <source>
        <strain evidence="11">ATCC PRA-179</strain>
    </source>
</reference>
<evidence type="ECO:0000313" key="12">
    <source>
        <dbReference type="Proteomes" id="UP000570595"/>
    </source>
</evidence>
<dbReference type="NCBIfam" id="TIGR00522">
    <property type="entry name" value="dph5"/>
    <property type="match status" value="1"/>
</dbReference>
<evidence type="ECO:0000256" key="6">
    <source>
        <dbReference type="ARBA" id="ARBA00022679"/>
    </source>
</evidence>
<comment type="similarity">
    <text evidence="3">Belongs to the diphthine synthase family.</text>
</comment>
<name>A0A7J6LGS0_PEROL</name>
<evidence type="ECO:0000256" key="4">
    <source>
        <dbReference type="ARBA" id="ARBA00011927"/>
    </source>
</evidence>
<dbReference type="UniPathway" id="UPA00559"/>
<organism evidence="11 12">
    <name type="scientific">Perkinsus olseni</name>
    <name type="common">Perkinsus atlanticus</name>
    <dbReference type="NCBI Taxonomy" id="32597"/>
    <lineage>
        <taxon>Eukaryota</taxon>
        <taxon>Sar</taxon>
        <taxon>Alveolata</taxon>
        <taxon>Perkinsozoa</taxon>
        <taxon>Perkinsea</taxon>
        <taxon>Perkinsida</taxon>
        <taxon>Perkinsidae</taxon>
        <taxon>Perkinsus</taxon>
    </lineage>
</organism>
<dbReference type="InterPro" id="IPR014777">
    <property type="entry name" value="4pyrrole_Mease_sub1"/>
</dbReference>
<dbReference type="OrthoDB" id="427728at2759"/>
<dbReference type="GO" id="GO:0000138">
    <property type="term" value="C:Golgi trans cisterna"/>
    <property type="evidence" value="ECO:0007669"/>
    <property type="project" value="TreeGrafter"/>
</dbReference>
<dbReference type="InterPro" id="IPR000878">
    <property type="entry name" value="4pyrrol_Mease"/>
</dbReference>
<comment type="caution">
    <text evidence="11">The sequence shown here is derived from an EMBL/GenBank/DDBJ whole genome shotgun (WGS) entry which is preliminary data.</text>
</comment>